<gene>
    <name evidence="1" type="ORF">HB13667_11630</name>
</gene>
<protein>
    <recommendedName>
        <fullName evidence="3">HK97 gp10 family phage protein</fullName>
    </recommendedName>
</protein>
<dbReference type="EMBL" id="LKKS01000068">
    <property type="protein sequence ID" value="KPM65563.1"/>
    <property type="molecule type" value="Genomic_DNA"/>
</dbReference>
<proteinExistence type="predicted"/>
<accession>A0A0P7CEC0</accession>
<evidence type="ECO:0000313" key="1">
    <source>
        <dbReference type="EMBL" id="KPM65563.1"/>
    </source>
</evidence>
<evidence type="ECO:0008006" key="3">
    <source>
        <dbReference type="Google" id="ProtNLM"/>
    </source>
</evidence>
<evidence type="ECO:0000313" key="2">
    <source>
        <dbReference type="Proteomes" id="UP000050437"/>
    </source>
</evidence>
<sequence>MARRSSLRGDIRLRRTLRNIHRTMDNELRPSMQRCADRVLGTMQQLIPKDTGDAAGALSAFVSKSGLDAQIGLRGKRDSQRFFYMRFIEYGTKGYSGKIYQRADSNAVGGVHTKNRDTMQLRGRRNALRQRAVKNKSDGTHFFGKYPDIPARPAHPWLRPALQVNREFVLAEIEATITRTLRKASQGVGNA</sequence>
<reference evidence="1 2" key="1">
    <citation type="submission" date="2015-10" db="EMBL/GenBank/DDBJ databases">
        <title>Pseudomonas putida clinical strains.</title>
        <authorList>
            <person name="Molina L."/>
            <person name="Udaondo Z."/>
        </authorList>
    </citation>
    <scope>NUCLEOTIDE SEQUENCE [LARGE SCALE GENOMIC DNA]</scope>
    <source>
        <strain evidence="1 2">HB13667</strain>
    </source>
</reference>
<name>A0A0P7CEC0_PSEPU</name>
<comment type="caution">
    <text evidence="1">The sequence shown here is derived from an EMBL/GenBank/DDBJ whole genome shotgun (WGS) entry which is preliminary data.</text>
</comment>
<organism evidence="1 2">
    <name type="scientific">Pseudomonas putida</name>
    <name type="common">Arthrobacter siderocapsulatus</name>
    <dbReference type="NCBI Taxonomy" id="303"/>
    <lineage>
        <taxon>Bacteria</taxon>
        <taxon>Pseudomonadati</taxon>
        <taxon>Pseudomonadota</taxon>
        <taxon>Gammaproteobacteria</taxon>
        <taxon>Pseudomonadales</taxon>
        <taxon>Pseudomonadaceae</taxon>
        <taxon>Pseudomonas</taxon>
    </lineage>
</organism>
<dbReference type="RefSeq" id="WP_054572674.1">
    <property type="nucleotide sequence ID" value="NZ_LKKS01000068.1"/>
</dbReference>
<dbReference type="Proteomes" id="UP000050437">
    <property type="component" value="Unassembled WGS sequence"/>
</dbReference>
<dbReference type="AlphaFoldDB" id="A0A0P7CEC0"/>